<proteinExistence type="inferred from homology"/>
<reference evidence="8" key="1">
    <citation type="submission" date="2023-07" db="EMBL/GenBank/DDBJ databases">
        <authorList>
            <person name="Colorado M.A."/>
            <person name="Villamil L.M."/>
            <person name="Melo J.F."/>
            <person name="Rodriguez J.A."/>
            <person name="Ruiz R.Y."/>
        </authorList>
    </citation>
    <scope>NUCLEOTIDE SEQUENCE [LARGE SCALE GENOMIC DNA]</scope>
    <source>
        <strain evidence="8">C33</strain>
    </source>
</reference>
<dbReference type="Pfam" id="PF05343">
    <property type="entry name" value="Peptidase_M42"/>
    <property type="match status" value="1"/>
</dbReference>
<dbReference type="PANTHER" id="PTHR32481">
    <property type="entry name" value="AMINOPEPTIDASE"/>
    <property type="match status" value="1"/>
</dbReference>
<dbReference type="InterPro" id="IPR023367">
    <property type="entry name" value="Peptidase_M42_dom2"/>
</dbReference>
<dbReference type="PANTHER" id="PTHR32481:SF7">
    <property type="entry name" value="AMINOPEPTIDASE YHFE-RELATED"/>
    <property type="match status" value="1"/>
</dbReference>
<keyword evidence="4" id="KW-0479">Metal-binding</keyword>
<gene>
    <name evidence="7" type="ORF">RFV38_09025</name>
</gene>
<evidence type="ECO:0000313" key="7">
    <source>
        <dbReference type="EMBL" id="MDX8336637.1"/>
    </source>
</evidence>
<dbReference type="EMBL" id="JAVIKH010000011">
    <property type="protein sequence ID" value="MDX8336637.1"/>
    <property type="molecule type" value="Genomic_DNA"/>
</dbReference>
<name>A0ABU4WC80_9FUSO</name>
<evidence type="ECO:0000256" key="5">
    <source>
        <dbReference type="ARBA" id="ARBA00022801"/>
    </source>
</evidence>
<dbReference type="CDD" id="cd05657">
    <property type="entry name" value="M42_glucanase_like"/>
    <property type="match status" value="1"/>
</dbReference>
<evidence type="ECO:0000256" key="6">
    <source>
        <dbReference type="PIRNR" id="PIRNR001123"/>
    </source>
</evidence>
<protein>
    <submittedName>
        <fullName evidence="7">M42 family metallopeptidase</fullName>
    </submittedName>
</protein>
<dbReference type="SUPFAM" id="SSF101821">
    <property type="entry name" value="Aminopeptidase/glucanase lid domain"/>
    <property type="match status" value="1"/>
</dbReference>
<comment type="similarity">
    <text evidence="1 6">Belongs to the peptidase M42 family.</text>
</comment>
<sequence>MKLDLNYTLEFTKEILSIPSPAGYTEKAMERIAQELDALGYSYTYSKKGCLIVKILGKDSNYTRLLSAHIDTLGAMVKKVKKNGRLELINIGGYAWGSVEGENVTIHTLDGKEYEGTVLPIKASVHVYGDIPREMPRIAENMEVRLDENVYSEEDTRSLGICQGDFVSYYTKTKITESGYIKSRYLDDKLCVAQSLAYLKYLKDNNEKPNNNLYIYFSNFEEVGHGVSEIPNDVDEFIALDIGLVAEDADGDEKKVSIAARDNKTVYDLKIRKHLQEVANNHNIKYTVGVYNRYGSDATASILQGADLRYACIGPNVDATHHYERTHIDGIIETIKLLIAYL</sequence>
<dbReference type="Proteomes" id="UP001279681">
    <property type="component" value="Unassembled WGS sequence"/>
</dbReference>
<dbReference type="InterPro" id="IPR008007">
    <property type="entry name" value="Peptidase_M42"/>
</dbReference>
<comment type="caution">
    <text evidence="7">The sequence shown here is derived from an EMBL/GenBank/DDBJ whole genome shotgun (WGS) entry which is preliminary data.</text>
</comment>
<evidence type="ECO:0000256" key="3">
    <source>
        <dbReference type="ARBA" id="ARBA00022670"/>
    </source>
</evidence>
<keyword evidence="5" id="KW-0378">Hydrolase</keyword>
<evidence type="ECO:0000313" key="8">
    <source>
        <dbReference type="Proteomes" id="UP001279681"/>
    </source>
</evidence>
<dbReference type="InterPro" id="IPR051464">
    <property type="entry name" value="Peptidase_M42_aminopept"/>
</dbReference>
<keyword evidence="2" id="KW-0031">Aminopeptidase</keyword>
<evidence type="ECO:0000256" key="2">
    <source>
        <dbReference type="ARBA" id="ARBA00022438"/>
    </source>
</evidence>
<organism evidence="7 8">
    <name type="scientific">Candidatus Cetobacterium colombiensis</name>
    <dbReference type="NCBI Taxonomy" id="3073100"/>
    <lineage>
        <taxon>Bacteria</taxon>
        <taxon>Fusobacteriati</taxon>
        <taxon>Fusobacteriota</taxon>
        <taxon>Fusobacteriia</taxon>
        <taxon>Fusobacteriales</taxon>
        <taxon>Fusobacteriaceae</taxon>
        <taxon>Cetobacterium</taxon>
    </lineage>
</organism>
<accession>A0ABU4WC80</accession>
<dbReference type="Gene3D" id="3.40.630.10">
    <property type="entry name" value="Zn peptidases"/>
    <property type="match status" value="1"/>
</dbReference>
<dbReference type="PIRSF" id="PIRSF001123">
    <property type="entry name" value="PepA_GA"/>
    <property type="match status" value="1"/>
</dbReference>
<keyword evidence="8" id="KW-1185">Reference proteome</keyword>
<keyword evidence="3" id="KW-0645">Protease</keyword>
<evidence type="ECO:0000256" key="1">
    <source>
        <dbReference type="ARBA" id="ARBA00006272"/>
    </source>
</evidence>
<evidence type="ECO:0000256" key="4">
    <source>
        <dbReference type="ARBA" id="ARBA00022723"/>
    </source>
</evidence>
<dbReference type="RefSeq" id="WP_320314022.1">
    <property type="nucleotide sequence ID" value="NZ_JAVIKH010000011.1"/>
</dbReference>
<dbReference type="Gene3D" id="2.40.30.40">
    <property type="entry name" value="Peptidase M42, domain 2"/>
    <property type="match status" value="1"/>
</dbReference>
<dbReference type="SUPFAM" id="SSF53187">
    <property type="entry name" value="Zn-dependent exopeptidases"/>
    <property type="match status" value="1"/>
</dbReference>